<dbReference type="AlphaFoldDB" id="E0I976"/>
<dbReference type="OrthoDB" id="9759601at2"/>
<evidence type="ECO:0000259" key="2">
    <source>
        <dbReference type="PROSITE" id="PS51832"/>
    </source>
</evidence>
<evidence type="ECO:0000313" key="3">
    <source>
        <dbReference type="EMBL" id="EFM10960.1"/>
    </source>
</evidence>
<dbReference type="SUPFAM" id="SSF109604">
    <property type="entry name" value="HD-domain/PDEase-like"/>
    <property type="match status" value="1"/>
</dbReference>
<dbReference type="PROSITE" id="PS51832">
    <property type="entry name" value="HD_GYP"/>
    <property type="match status" value="1"/>
</dbReference>
<accession>E0I976</accession>
<dbReference type="Proteomes" id="UP000005387">
    <property type="component" value="Unassembled WGS sequence"/>
</dbReference>
<evidence type="ECO:0000313" key="4">
    <source>
        <dbReference type="Proteomes" id="UP000005387"/>
    </source>
</evidence>
<proteinExistence type="predicted"/>
<organism evidence="3 4">
    <name type="scientific">Paenibacillus curdlanolyticus YK9</name>
    <dbReference type="NCBI Taxonomy" id="717606"/>
    <lineage>
        <taxon>Bacteria</taxon>
        <taxon>Bacillati</taxon>
        <taxon>Bacillota</taxon>
        <taxon>Bacilli</taxon>
        <taxon>Bacillales</taxon>
        <taxon>Paenibacillaceae</taxon>
        <taxon>Paenibacillus</taxon>
    </lineage>
</organism>
<dbReference type="SMART" id="SM00471">
    <property type="entry name" value="HDc"/>
    <property type="match status" value="1"/>
</dbReference>
<dbReference type="Gene3D" id="1.10.3210.10">
    <property type="entry name" value="Hypothetical protein af1432"/>
    <property type="match status" value="1"/>
</dbReference>
<dbReference type="PANTHER" id="PTHR43155">
    <property type="entry name" value="CYCLIC DI-GMP PHOSPHODIESTERASE PA4108-RELATED"/>
    <property type="match status" value="1"/>
</dbReference>
<sequence length="364" mass="40774">MGSVLVSKVKPGDKLLQDVQTPLGNLLFNKGVVVTARELDILNAFLIKKVVVETAAERSHERQTGRPNAEEAAKDKENDASEQELSPFQREYDATLQLVKKVFNNALSGEALPVLDIRNQLEKLLSNIGEYNVLTYIPSGIKENEYLYHNSLLSALTSYLLARWNGFPAKDWMQITLAGLLHDIGNVKVDRSILAKPTKLTSEETEEVRRHTVYGYQLLKSNAALNEGAKLVSLQHHEREDGSGYPLGISSDKIHPYAKIVAIADIFQASTLNKVYRKATSPYLVLEQIQKDAFGKLEPTYVRTFIEKATQFHNGTVVRISDGRVGEIVFSDRDHPTRPWVSSEGTIINLTTERQLYIEEVLAT</sequence>
<feature type="region of interest" description="Disordered" evidence="1">
    <location>
        <begin position="57"/>
        <end position="85"/>
    </location>
</feature>
<dbReference type="RefSeq" id="WP_006038209.1">
    <property type="nucleotide sequence ID" value="NZ_AEDD01000005.1"/>
</dbReference>
<protein>
    <submittedName>
        <fullName evidence="3">Metal dependent phosphohydrolase</fullName>
    </submittedName>
</protein>
<dbReference type="Pfam" id="PF13487">
    <property type="entry name" value="HD_5"/>
    <property type="match status" value="1"/>
</dbReference>
<dbReference type="STRING" id="717606.PaecuDRAFT_2213"/>
<feature type="compositionally biased region" description="Basic and acidic residues" evidence="1">
    <location>
        <begin position="57"/>
        <end position="79"/>
    </location>
</feature>
<evidence type="ECO:0000256" key="1">
    <source>
        <dbReference type="SAM" id="MobiDB-lite"/>
    </source>
</evidence>
<dbReference type="InterPro" id="IPR021812">
    <property type="entry name" value="DUF3391"/>
</dbReference>
<dbReference type="eggNOG" id="COG2206">
    <property type="taxonomic scope" value="Bacteria"/>
</dbReference>
<keyword evidence="3" id="KW-0378">Hydrolase</keyword>
<reference evidence="3 4" key="1">
    <citation type="submission" date="2010-07" db="EMBL/GenBank/DDBJ databases">
        <title>The draft genome of Paenibacillus curdlanolyticus YK9.</title>
        <authorList>
            <consortium name="US DOE Joint Genome Institute (JGI-PGF)"/>
            <person name="Lucas S."/>
            <person name="Copeland A."/>
            <person name="Lapidus A."/>
            <person name="Cheng J.-F."/>
            <person name="Bruce D."/>
            <person name="Goodwin L."/>
            <person name="Pitluck S."/>
            <person name="Land M.L."/>
            <person name="Hauser L."/>
            <person name="Chang Y.-J."/>
            <person name="Jeffries C."/>
            <person name="Anderson I.J."/>
            <person name="Johnson E."/>
            <person name="Loganathan U."/>
            <person name="Mulhopadhyay B."/>
            <person name="Kyrpides N."/>
            <person name="Woyke T.J."/>
        </authorList>
    </citation>
    <scope>NUCLEOTIDE SEQUENCE [LARGE SCALE GENOMIC DNA]</scope>
    <source>
        <strain evidence="3 4">YK9</strain>
    </source>
</reference>
<dbReference type="EMBL" id="AEDD01000005">
    <property type="protein sequence ID" value="EFM10960.1"/>
    <property type="molecule type" value="Genomic_DNA"/>
</dbReference>
<dbReference type="InterPro" id="IPR003607">
    <property type="entry name" value="HD/PDEase_dom"/>
</dbReference>
<name>E0I976_9BACL</name>
<dbReference type="PANTHER" id="PTHR43155:SF2">
    <property type="entry name" value="CYCLIC DI-GMP PHOSPHODIESTERASE PA4108"/>
    <property type="match status" value="1"/>
</dbReference>
<dbReference type="GO" id="GO:0016787">
    <property type="term" value="F:hydrolase activity"/>
    <property type="evidence" value="ECO:0007669"/>
    <property type="project" value="UniProtKB-KW"/>
</dbReference>
<dbReference type="CDD" id="cd00077">
    <property type="entry name" value="HDc"/>
    <property type="match status" value="1"/>
</dbReference>
<dbReference type="InterPro" id="IPR037522">
    <property type="entry name" value="HD_GYP_dom"/>
</dbReference>
<feature type="domain" description="HD-GYP" evidence="2">
    <location>
        <begin position="125"/>
        <end position="321"/>
    </location>
</feature>
<gene>
    <name evidence="3" type="ORF">PaecuDRAFT_2213</name>
</gene>
<keyword evidence="4" id="KW-1185">Reference proteome</keyword>
<dbReference type="Pfam" id="PF11871">
    <property type="entry name" value="DUF3391"/>
    <property type="match status" value="1"/>
</dbReference>